<protein>
    <submittedName>
        <fullName evidence="3">Uncharacterized protein</fullName>
    </submittedName>
</protein>
<feature type="transmembrane region" description="Helical" evidence="2">
    <location>
        <begin position="212"/>
        <end position="233"/>
    </location>
</feature>
<proteinExistence type="predicted"/>
<accession>A0ABW0NTF2</accession>
<feature type="compositionally biased region" description="Low complexity" evidence="1">
    <location>
        <begin position="356"/>
        <end position="370"/>
    </location>
</feature>
<reference evidence="4" key="1">
    <citation type="journal article" date="2019" name="Int. J. Syst. Evol. Microbiol.">
        <title>The Global Catalogue of Microorganisms (GCM) 10K type strain sequencing project: providing services to taxonomists for standard genome sequencing and annotation.</title>
        <authorList>
            <consortium name="The Broad Institute Genomics Platform"/>
            <consortium name="The Broad Institute Genome Sequencing Center for Infectious Disease"/>
            <person name="Wu L."/>
            <person name="Ma J."/>
        </authorList>
    </citation>
    <scope>NUCLEOTIDE SEQUENCE [LARGE SCALE GENOMIC DNA]</scope>
    <source>
        <strain evidence="4">CGMCC 4.6997</strain>
    </source>
</reference>
<gene>
    <name evidence="3" type="ORF">ACFPJ4_12385</name>
</gene>
<name>A0ABW0NTF2_9MICO</name>
<organism evidence="3 4">
    <name type="scientific">Lysinimonas soli</name>
    <dbReference type="NCBI Taxonomy" id="1074233"/>
    <lineage>
        <taxon>Bacteria</taxon>
        <taxon>Bacillati</taxon>
        <taxon>Actinomycetota</taxon>
        <taxon>Actinomycetes</taxon>
        <taxon>Micrococcales</taxon>
        <taxon>Microbacteriaceae</taxon>
        <taxon>Lysinimonas</taxon>
    </lineage>
</organism>
<keyword evidence="2" id="KW-0812">Transmembrane</keyword>
<dbReference type="RefSeq" id="WP_386740751.1">
    <property type="nucleotide sequence ID" value="NZ_JBHSMG010000003.1"/>
</dbReference>
<comment type="caution">
    <text evidence="3">The sequence shown here is derived from an EMBL/GenBank/DDBJ whole genome shotgun (WGS) entry which is preliminary data.</text>
</comment>
<keyword evidence="2" id="KW-1133">Transmembrane helix</keyword>
<dbReference type="EMBL" id="JBHSMG010000003">
    <property type="protein sequence ID" value="MFC5503038.1"/>
    <property type="molecule type" value="Genomic_DNA"/>
</dbReference>
<keyword evidence="4" id="KW-1185">Reference proteome</keyword>
<evidence type="ECO:0000256" key="1">
    <source>
        <dbReference type="SAM" id="MobiDB-lite"/>
    </source>
</evidence>
<feature type="compositionally biased region" description="Low complexity" evidence="1">
    <location>
        <begin position="263"/>
        <end position="277"/>
    </location>
</feature>
<sequence length="413" mass="41176">MTDPRPFRAAPRAALVALLVGLLGALVLGPAPAASASLGSVPAEVAGYVADGGMVARLNDVYGKNASGTAGIDFDATTKAGAISRVYEWTALRLTGAKTDHPVQLTNNWVVPITIGDKPVGLATIWINPQTVEPELAQFSPKPALATAMSQVPAAAALVRDTATGAWLALADGVVTPLVAGSSGLTTPAPVDSLRLVAGATPVPVQGDPNTGLLLAIGLVAAIVVIILSALVVQSRRQRRIAVGSAGAGGGQQAAPAPPEPVVTPASTVEPARAPSPAAAPVPSPGAHSPRSTPGSRATPVTKPATSKPPASRSAGRTATTAAASGKPPVQKPPVQKPLVQKPPTQKPAARKPKPAQESPAQPSAESSASTQPKPGAKPRQTPRVGPKPDTTPPIAPGSTSAGDTAPEATTED</sequence>
<feature type="region of interest" description="Disordered" evidence="1">
    <location>
        <begin position="244"/>
        <end position="413"/>
    </location>
</feature>
<evidence type="ECO:0000313" key="3">
    <source>
        <dbReference type="EMBL" id="MFC5503038.1"/>
    </source>
</evidence>
<keyword evidence="2" id="KW-0472">Membrane</keyword>
<dbReference type="Proteomes" id="UP001596039">
    <property type="component" value="Unassembled WGS sequence"/>
</dbReference>
<feature type="compositionally biased region" description="Low complexity" evidence="1">
    <location>
        <begin position="311"/>
        <end position="329"/>
    </location>
</feature>
<evidence type="ECO:0000256" key="2">
    <source>
        <dbReference type="SAM" id="Phobius"/>
    </source>
</evidence>
<evidence type="ECO:0000313" key="4">
    <source>
        <dbReference type="Proteomes" id="UP001596039"/>
    </source>
</evidence>
<feature type="compositionally biased region" description="Low complexity" evidence="1">
    <location>
        <begin position="337"/>
        <end position="348"/>
    </location>
</feature>